<organism evidence="1 2">
    <name type="scientific">Lactococcus lactis subsp. lactis</name>
    <name type="common">Streptococcus lactis</name>
    <dbReference type="NCBI Taxonomy" id="1360"/>
    <lineage>
        <taxon>Bacteria</taxon>
        <taxon>Bacillati</taxon>
        <taxon>Bacillota</taxon>
        <taxon>Bacilli</taxon>
        <taxon>Lactobacillales</taxon>
        <taxon>Streptococcaceae</taxon>
        <taxon>Lactococcus</taxon>
    </lineage>
</organism>
<dbReference type="AlphaFoldDB" id="A0A0B8QIR3"/>
<comment type="caution">
    <text evidence="1">The sequence shown here is derived from an EMBL/GenBank/DDBJ whole genome shotgun (WGS) entry which is preliminary data.</text>
</comment>
<evidence type="ECO:0000313" key="1">
    <source>
        <dbReference type="EMBL" id="GAM79650.1"/>
    </source>
</evidence>
<gene>
    <name evidence="1" type="ORF">JCM5805K_0758</name>
</gene>
<proteinExistence type="predicted"/>
<protein>
    <submittedName>
        <fullName evidence="1">Uncharacterized protein</fullName>
    </submittedName>
</protein>
<dbReference type="EMBL" id="BBSI01000017">
    <property type="protein sequence ID" value="GAM79650.1"/>
    <property type="molecule type" value="Genomic_DNA"/>
</dbReference>
<evidence type="ECO:0000313" key="2">
    <source>
        <dbReference type="Proteomes" id="UP000031847"/>
    </source>
</evidence>
<dbReference type="Proteomes" id="UP000031847">
    <property type="component" value="Unassembled WGS sequence"/>
</dbReference>
<reference evidence="1 2" key="1">
    <citation type="submission" date="2015-01" db="EMBL/GenBank/DDBJ databases">
        <title>Lactococcus lactis subsp.lactis JCM 5805 whole genome shotgun sequence.</title>
        <authorList>
            <person name="Fujii T."/>
            <person name="Tomita Y."/>
            <person name="Ikushima S."/>
            <person name="Fujiwara D."/>
        </authorList>
    </citation>
    <scope>NUCLEOTIDE SEQUENCE [LARGE SCALE GENOMIC DNA]</scope>
    <source>
        <strain evidence="1 2">JCM 5805</strain>
    </source>
</reference>
<sequence length="36" mass="4041">MFLILLTELSATYTSANLLSKLLTKLSVVFLLKKIN</sequence>
<name>A0A0B8QIR3_LACLL</name>
<accession>A0A0B8QIR3</accession>